<reference evidence="1 2" key="1">
    <citation type="submission" date="2009-11" db="EMBL/GenBank/DDBJ databases">
        <title>Annotation of Allomyces macrogynus ATCC 38327.</title>
        <authorList>
            <consortium name="The Broad Institute Genome Sequencing Platform"/>
            <person name="Russ C."/>
            <person name="Cuomo C."/>
            <person name="Burger G."/>
            <person name="Gray M.W."/>
            <person name="Holland P.W.H."/>
            <person name="King N."/>
            <person name="Lang F.B.F."/>
            <person name="Roger A.J."/>
            <person name="Ruiz-Trillo I."/>
            <person name="Young S.K."/>
            <person name="Zeng Q."/>
            <person name="Gargeya S."/>
            <person name="Fitzgerald M."/>
            <person name="Haas B."/>
            <person name="Abouelleil A."/>
            <person name="Alvarado L."/>
            <person name="Arachchi H.M."/>
            <person name="Berlin A."/>
            <person name="Chapman S.B."/>
            <person name="Gearin G."/>
            <person name="Goldberg J."/>
            <person name="Griggs A."/>
            <person name="Gujja S."/>
            <person name="Hansen M."/>
            <person name="Heiman D."/>
            <person name="Howarth C."/>
            <person name="Larimer J."/>
            <person name="Lui A."/>
            <person name="MacDonald P.J.P."/>
            <person name="McCowen C."/>
            <person name="Montmayeur A."/>
            <person name="Murphy C."/>
            <person name="Neiman D."/>
            <person name="Pearson M."/>
            <person name="Priest M."/>
            <person name="Roberts A."/>
            <person name="Saif S."/>
            <person name="Shea T."/>
            <person name="Sisk P."/>
            <person name="Stolte C."/>
            <person name="Sykes S."/>
            <person name="Wortman J."/>
            <person name="Nusbaum C."/>
            <person name="Birren B."/>
        </authorList>
    </citation>
    <scope>NUCLEOTIDE SEQUENCE [LARGE SCALE GENOMIC DNA]</scope>
    <source>
        <strain evidence="1 2">ATCC 38327</strain>
    </source>
</reference>
<dbReference type="Proteomes" id="UP000054350">
    <property type="component" value="Unassembled WGS sequence"/>
</dbReference>
<gene>
    <name evidence="1" type="ORF">AMAG_20568</name>
</gene>
<evidence type="ECO:0000313" key="1">
    <source>
        <dbReference type="EMBL" id="KNE72362.1"/>
    </source>
</evidence>
<dbReference type="EMBL" id="GG745379">
    <property type="protein sequence ID" value="KNE72362.1"/>
    <property type="molecule type" value="Genomic_DNA"/>
</dbReference>
<keyword evidence="2" id="KW-1185">Reference proteome</keyword>
<dbReference type="VEuPathDB" id="FungiDB:AMAG_20568"/>
<sequence length="184" mass="19499">MHEVSSGTLETLVMAYVHAGGVQRLLDTVHIYGALVASNMVTKLICAMVAGPLADAVGRADAPVGERWGHDRVAAIRMVMDDAVEFGVLSSQYADIFLYGALIRAMTWQHAHPLLHMVKAMADQGANIDMRALSSLTTKLMDAVDAALTGIKSGLGDGGVCFGFDRGEYTCSVVCFALEPLPSA</sequence>
<accession>A0A0L0TC92</accession>
<organism evidence="1 2">
    <name type="scientific">Allomyces macrogynus (strain ATCC 38327)</name>
    <name type="common">Allomyces javanicus var. macrogynus</name>
    <dbReference type="NCBI Taxonomy" id="578462"/>
    <lineage>
        <taxon>Eukaryota</taxon>
        <taxon>Fungi</taxon>
        <taxon>Fungi incertae sedis</taxon>
        <taxon>Blastocladiomycota</taxon>
        <taxon>Blastocladiomycetes</taxon>
        <taxon>Blastocladiales</taxon>
        <taxon>Blastocladiaceae</taxon>
        <taxon>Allomyces</taxon>
    </lineage>
</organism>
<dbReference type="AlphaFoldDB" id="A0A0L0TC92"/>
<name>A0A0L0TC92_ALLM3</name>
<protein>
    <submittedName>
        <fullName evidence="1">Uncharacterized protein</fullName>
    </submittedName>
</protein>
<reference evidence="2" key="2">
    <citation type="submission" date="2009-11" db="EMBL/GenBank/DDBJ databases">
        <title>The Genome Sequence of Allomyces macrogynus strain ATCC 38327.</title>
        <authorList>
            <consortium name="The Broad Institute Genome Sequencing Platform"/>
            <person name="Russ C."/>
            <person name="Cuomo C."/>
            <person name="Shea T."/>
            <person name="Young S.K."/>
            <person name="Zeng Q."/>
            <person name="Koehrsen M."/>
            <person name="Haas B."/>
            <person name="Borodovsky M."/>
            <person name="Guigo R."/>
            <person name="Alvarado L."/>
            <person name="Berlin A."/>
            <person name="Borenstein D."/>
            <person name="Chen Z."/>
            <person name="Engels R."/>
            <person name="Freedman E."/>
            <person name="Gellesch M."/>
            <person name="Goldberg J."/>
            <person name="Griggs A."/>
            <person name="Gujja S."/>
            <person name="Heiman D."/>
            <person name="Hepburn T."/>
            <person name="Howarth C."/>
            <person name="Jen D."/>
            <person name="Larson L."/>
            <person name="Lewis B."/>
            <person name="Mehta T."/>
            <person name="Park D."/>
            <person name="Pearson M."/>
            <person name="Roberts A."/>
            <person name="Saif S."/>
            <person name="Shenoy N."/>
            <person name="Sisk P."/>
            <person name="Stolte C."/>
            <person name="Sykes S."/>
            <person name="Walk T."/>
            <person name="White J."/>
            <person name="Yandava C."/>
            <person name="Burger G."/>
            <person name="Gray M.W."/>
            <person name="Holland P.W.H."/>
            <person name="King N."/>
            <person name="Lang F.B.F."/>
            <person name="Roger A.J."/>
            <person name="Ruiz-Trillo I."/>
            <person name="Lander E."/>
            <person name="Nusbaum C."/>
        </authorList>
    </citation>
    <scope>NUCLEOTIDE SEQUENCE [LARGE SCALE GENOMIC DNA]</scope>
    <source>
        <strain evidence="2">ATCC 38327</strain>
    </source>
</reference>
<evidence type="ECO:0000313" key="2">
    <source>
        <dbReference type="Proteomes" id="UP000054350"/>
    </source>
</evidence>
<proteinExistence type="predicted"/>